<protein>
    <recommendedName>
        <fullName evidence="4 5">Large ribosomal subunit protein uL24</fullName>
    </recommendedName>
</protein>
<dbReference type="NCBIfam" id="TIGR01079">
    <property type="entry name" value="rplX_bact"/>
    <property type="match status" value="1"/>
</dbReference>
<keyword evidence="2 5" id="KW-0689">Ribosomal protein</keyword>
<organism evidence="8 9">
    <name type="scientific">Candidatus Falkowbacteria bacterium CG11_big_fil_rev_8_21_14_0_20_39_10</name>
    <dbReference type="NCBI Taxonomy" id="1974570"/>
    <lineage>
        <taxon>Bacteria</taxon>
        <taxon>Candidatus Falkowiibacteriota</taxon>
    </lineage>
</organism>
<gene>
    <name evidence="5" type="primary">rplX</name>
    <name evidence="8" type="ORF">COV49_02115</name>
</gene>
<dbReference type="SMART" id="SM00739">
    <property type="entry name" value="KOW"/>
    <property type="match status" value="1"/>
</dbReference>
<keyword evidence="3 5" id="KW-0687">Ribonucleoprotein</keyword>
<dbReference type="Proteomes" id="UP000230869">
    <property type="component" value="Unassembled WGS sequence"/>
</dbReference>
<dbReference type="GO" id="GO:0005840">
    <property type="term" value="C:ribosome"/>
    <property type="evidence" value="ECO:0007669"/>
    <property type="project" value="UniProtKB-KW"/>
</dbReference>
<evidence type="ECO:0000259" key="7">
    <source>
        <dbReference type="SMART" id="SM00739"/>
    </source>
</evidence>
<dbReference type="GO" id="GO:0019843">
    <property type="term" value="F:rRNA binding"/>
    <property type="evidence" value="ECO:0007669"/>
    <property type="project" value="UniProtKB-UniRule"/>
</dbReference>
<dbReference type="PANTHER" id="PTHR12903">
    <property type="entry name" value="MITOCHONDRIAL RIBOSOMAL PROTEIN L24"/>
    <property type="match status" value="1"/>
</dbReference>
<dbReference type="Pfam" id="PF17136">
    <property type="entry name" value="ribosomal_L24"/>
    <property type="match status" value="1"/>
</dbReference>
<dbReference type="SUPFAM" id="SSF50104">
    <property type="entry name" value="Translation proteins SH3-like domain"/>
    <property type="match status" value="1"/>
</dbReference>
<evidence type="ECO:0000256" key="2">
    <source>
        <dbReference type="ARBA" id="ARBA00022980"/>
    </source>
</evidence>
<keyword evidence="5" id="KW-0699">rRNA-binding</keyword>
<dbReference type="InterPro" id="IPR005824">
    <property type="entry name" value="KOW"/>
</dbReference>
<comment type="function">
    <text evidence="5">One of the proteins that surrounds the polypeptide exit tunnel on the outside of the subunit.</text>
</comment>
<evidence type="ECO:0000313" key="8">
    <source>
        <dbReference type="EMBL" id="PIR13482.1"/>
    </source>
</evidence>
<evidence type="ECO:0000256" key="6">
    <source>
        <dbReference type="RuleBase" id="RU003477"/>
    </source>
</evidence>
<sequence>MKIKKGDKVKIITGKDKGKTGKVLQVFPSRNRVSVEGRNLLIKHMRPRRQGEPGQRIEFPAPMALSNLILTCPKCSKPTKVGYKVVEIKKESGKVKKNKSRICKKCKQIID</sequence>
<name>A0A2M6K9I8_9BACT</name>
<dbReference type="PROSITE" id="PS01108">
    <property type="entry name" value="RIBOSOMAL_L24"/>
    <property type="match status" value="1"/>
</dbReference>
<reference evidence="8 9" key="1">
    <citation type="submission" date="2017-09" db="EMBL/GenBank/DDBJ databases">
        <title>Depth-based differentiation of microbial function through sediment-hosted aquifers and enrichment of novel symbionts in the deep terrestrial subsurface.</title>
        <authorList>
            <person name="Probst A.J."/>
            <person name="Ladd B."/>
            <person name="Jarett J.K."/>
            <person name="Geller-Mcgrath D.E."/>
            <person name="Sieber C.M."/>
            <person name="Emerson J.B."/>
            <person name="Anantharaman K."/>
            <person name="Thomas B.C."/>
            <person name="Malmstrom R."/>
            <person name="Stieglmeier M."/>
            <person name="Klingl A."/>
            <person name="Woyke T."/>
            <person name="Ryan C.M."/>
            <person name="Banfield J.F."/>
        </authorList>
    </citation>
    <scope>NUCLEOTIDE SEQUENCE [LARGE SCALE GENOMIC DNA]</scope>
    <source>
        <strain evidence="8">CG11_big_fil_rev_8_21_14_0_20_39_10</strain>
    </source>
</reference>
<dbReference type="EMBL" id="PCWW01000034">
    <property type="protein sequence ID" value="PIR13482.1"/>
    <property type="molecule type" value="Genomic_DNA"/>
</dbReference>
<dbReference type="Gene3D" id="2.30.30.30">
    <property type="match status" value="1"/>
</dbReference>
<dbReference type="GO" id="GO:0003735">
    <property type="term" value="F:structural constituent of ribosome"/>
    <property type="evidence" value="ECO:0007669"/>
    <property type="project" value="InterPro"/>
</dbReference>
<comment type="subunit">
    <text evidence="5">Part of the 50S ribosomal subunit.</text>
</comment>
<dbReference type="InterPro" id="IPR014722">
    <property type="entry name" value="Rib_uL2_dom2"/>
</dbReference>
<comment type="similarity">
    <text evidence="1 5 6">Belongs to the universal ribosomal protein uL24 family.</text>
</comment>
<evidence type="ECO:0000256" key="1">
    <source>
        <dbReference type="ARBA" id="ARBA00010618"/>
    </source>
</evidence>
<feature type="domain" description="KOW" evidence="7">
    <location>
        <begin position="2"/>
        <end position="29"/>
    </location>
</feature>
<dbReference type="InterPro" id="IPR003256">
    <property type="entry name" value="Ribosomal_uL24"/>
</dbReference>
<dbReference type="HAMAP" id="MF_01326_B">
    <property type="entry name" value="Ribosomal_uL24_B"/>
    <property type="match status" value="1"/>
</dbReference>
<dbReference type="InterPro" id="IPR041988">
    <property type="entry name" value="Ribosomal_uL24_KOW"/>
</dbReference>
<dbReference type="CDD" id="cd06089">
    <property type="entry name" value="KOW_RPL26"/>
    <property type="match status" value="1"/>
</dbReference>
<keyword evidence="5" id="KW-0694">RNA-binding</keyword>
<dbReference type="InterPro" id="IPR008991">
    <property type="entry name" value="Translation_prot_SH3-like_sf"/>
</dbReference>
<evidence type="ECO:0000256" key="5">
    <source>
        <dbReference type="HAMAP-Rule" id="MF_01326"/>
    </source>
</evidence>
<evidence type="ECO:0000313" key="9">
    <source>
        <dbReference type="Proteomes" id="UP000230869"/>
    </source>
</evidence>
<dbReference type="InterPro" id="IPR057264">
    <property type="entry name" value="Ribosomal_uL24_C"/>
</dbReference>
<dbReference type="Pfam" id="PF00467">
    <property type="entry name" value="KOW"/>
    <property type="match status" value="1"/>
</dbReference>
<dbReference type="GO" id="GO:0006412">
    <property type="term" value="P:translation"/>
    <property type="evidence" value="ECO:0007669"/>
    <property type="project" value="UniProtKB-UniRule"/>
</dbReference>
<dbReference type="GO" id="GO:1990904">
    <property type="term" value="C:ribonucleoprotein complex"/>
    <property type="evidence" value="ECO:0007669"/>
    <property type="project" value="UniProtKB-KW"/>
</dbReference>
<evidence type="ECO:0000256" key="4">
    <source>
        <dbReference type="ARBA" id="ARBA00035206"/>
    </source>
</evidence>
<dbReference type="InterPro" id="IPR005825">
    <property type="entry name" value="Ribosomal_uL24_CS"/>
</dbReference>
<proteinExistence type="inferred from homology"/>
<comment type="caution">
    <text evidence="8">The sequence shown here is derived from an EMBL/GenBank/DDBJ whole genome shotgun (WGS) entry which is preliminary data.</text>
</comment>
<evidence type="ECO:0000256" key="3">
    <source>
        <dbReference type="ARBA" id="ARBA00023274"/>
    </source>
</evidence>
<accession>A0A2M6K9I8</accession>
<comment type="function">
    <text evidence="5">One of two assembly initiator proteins, it binds directly to the 5'-end of the 23S rRNA, where it nucleates assembly of the 50S subunit.</text>
</comment>
<dbReference type="AlphaFoldDB" id="A0A2M6K9I8"/>